<keyword evidence="6 9" id="KW-0456">Lyase</keyword>
<dbReference type="GO" id="GO:0015940">
    <property type="term" value="P:pantothenate biosynthetic process"/>
    <property type="evidence" value="ECO:0007669"/>
    <property type="project" value="UniProtKB-UniRule"/>
</dbReference>
<name>A0A2W4QLY1_9GAMM</name>
<dbReference type="GO" id="GO:0005829">
    <property type="term" value="C:cytosol"/>
    <property type="evidence" value="ECO:0007669"/>
    <property type="project" value="TreeGrafter"/>
</dbReference>
<keyword evidence="1 9" id="KW-0963">Cytoplasm</keyword>
<evidence type="ECO:0000256" key="12">
    <source>
        <dbReference type="PIRSR" id="PIRSR006246-5"/>
    </source>
</evidence>
<evidence type="ECO:0000256" key="5">
    <source>
        <dbReference type="ARBA" id="ARBA00023145"/>
    </source>
</evidence>
<feature type="active site" description="Schiff-base intermediate with substrate; via pyruvic acid" evidence="9 10">
    <location>
        <position position="26"/>
    </location>
</feature>
<evidence type="ECO:0000256" key="6">
    <source>
        <dbReference type="ARBA" id="ARBA00023239"/>
    </source>
</evidence>
<dbReference type="CDD" id="cd06919">
    <property type="entry name" value="Asp_decarbox"/>
    <property type="match status" value="1"/>
</dbReference>
<feature type="modified residue" description="Pyruvic acid (Ser)" evidence="9 11">
    <location>
        <position position="26"/>
    </location>
</feature>
<feature type="binding site" evidence="9">
    <location>
        <position position="58"/>
    </location>
    <ligand>
        <name>substrate</name>
    </ligand>
</feature>
<keyword evidence="7 9" id="KW-0704">Schiff base</keyword>
<evidence type="ECO:0000313" key="14">
    <source>
        <dbReference type="Proteomes" id="UP000249396"/>
    </source>
</evidence>
<keyword evidence="5 9" id="KW-0865">Zymogen</keyword>
<evidence type="ECO:0000256" key="4">
    <source>
        <dbReference type="ARBA" id="ARBA00022813"/>
    </source>
</evidence>
<gene>
    <name evidence="9" type="primary">panD</name>
    <name evidence="13" type="ORF">DM484_30340</name>
</gene>
<evidence type="ECO:0000256" key="3">
    <source>
        <dbReference type="ARBA" id="ARBA00022793"/>
    </source>
</evidence>
<dbReference type="Proteomes" id="UP000249396">
    <property type="component" value="Unassembled WGS sequence"/>
</dbReference>
<dbReference type="EC" id="4.1.1.11" evidence="9"/>
<evidence type="ECO:0000256" key="9">
    <source>
        <dbReference type="HAMAP-Rule" id="MF_00446"/>
    </source>
</evidence>
<comment type="function">
    <text evidence="9">Catalyzes the pyruvoyl-dependent decarboxylation of aspartate to produce beta-alanine.</text>
</comment>
<organism evidence="13 14">
    <name type="scientific">Candidatus Methylumidiphilus alinenensis</name>
    <dbReference type="NCBI Taxonomy" id="2202197"/>
    <lineage>
        <taxon>Bacteria</taxon>
        <taxon>Pseudomonadati</taxon>
        <taxon>Pseudomonadota</taxon>
        <taxon>Gammaproteobacteria</taxon>
        <taxon>Methylococcales</taxon>
        <taxon>Candidatus Methylumidiphilus</taxon>
    </lineage>
</organism>
<dbReference type="PANTHER" id="PTHR21012:SF0">
    <property type="entry name" value="ASPARTATE 1-DECARBOXYLASE"/>
    <property type="match status" value="1"/>
</dbReference>
<dbReference type="SUPFAM" id="SSF50692">
    <property type="entry name" value="ADC-like"/>
    <property type="match status" value="1"/>
</dbReference>
<evidence type="ECO:0000313" key="13">
    <source>
        <dbReference type="EMBL" id="PZN69068.1"/>
    </source>
</evidence>
<feature type="active site" description="Proton donor" evidence="9 10">
    <location>
        <position position="59"/>
    </location>
</feature>
<dbReference type="EMBL" id="QJPH01000589">
    <property type="protein sequence ID" value="PZN69068.1"/>
    <property type="molecule type" value="Genomic_DNA"/>
</dbReference>
<evidence type="ECO:0000256" key="1">
    <source>
        <dbReference type="ARBA" id="ARBA00022490"/>
    </source>
</evidence>
<dbReference type="InterPro" id="IPR003190">
    <property type="entry name" value="Asp_decarbox"/>
</dbReference>
<dbReference type="PIRSF" id="PIRSF006246">
    <property type="entry name" value="Asp_decarbox"/>
    <property type="match status" value="1"/>
</dbReference>
<dbReference type="Gene3D" id="2.40.40.20">
    <property type="match status" value="1"/>
</dbReference>
<comment type="subcellular location">
    <subcellularLocation>
        <location evidence="9">Cytoplasm</location>
    </subcellularLocation>
</comment>
<reference evidence="13 14" key="1">
    <citation type="journal article" date="2018" name="Aquat. Microb. Ecol.">
        <title>Gammaproteobacterial methanotrophs dominate.</title>
        <authorList>
            <person name="Rissanen A.J."/>
            <person name="Saarenheimo J."/>
            <person name="Tiirola M."/>
            <person name="Peura S."/>
            <person name="Aalto S.L."/>
            <person name="Karvinen A."/>
            <person name="Nykanen H."/>
        </authorList>
    </citation>
    <scope>NUCLEOTIDE SEQUENCE [LARGE SCALE GENOMIC DNA]</scope>
    <source>
        <strain evidence="13">AMbin10</strain>
    </source>
</reference>
<dbReference type="Pfam" id="PF02261">
    <property type="entry name" value="Asp_decarbox"/>
    <property type="match status" value="1"/>
</dbReference>
<dbReference type="AlphaFoldDB" id="A0A2W4QLY1"/>
<dbReference type="InterPro" id="IPR009010">
    <property type="entry name" value="Asp_de-COase-like_dom_sf"/>
</dbReference>
<comment type="catalytic activity">
    <reaction evidence="9">
        <text>L-aspartate + H(+) = beta-alanine + CO2</text>
        <dbReference type="Rhea" id="RHEA:19497"/>
        <dbReference type="ChEBI" id="CHEBI:15378"/>
        <dbReference type="ChEBI" id="CHEBI:16526"/>
        <dbReference type="ChEBI" id="CHEBI:29991"/>
        <dbReference type="ChEBI" id="CHEBI:57966"/>
        <dbReference type="EC" id="4.1.1.11"/>
    </reaction>
</comment>
<dbReference type="UniPathway" id="UPA00028">
    <property type="reaction ID" value="UER00002"/>
</dbReference>
<keyword evidence="4 9" id="KW-0068">Autocatalytic cleavage</keyword>
<evidence type="ECO:0000256" key="2">
    <source>
        <dbReference type="ARBA" id="ARBA00022655"/>
    </source>
</evidence>
<feature type="chain" id="PRO_5016197486" description="Aspartate 1-decarboxylase alpha chain" evidence="9 12">
    <location>
        <begin position="26"/>
        <end position="143"/>
    </location>
</feature>
<protein>
    <recommendedName>
        <fullName evidence="9">Aspartate 1-decarboxylase</fullName>
        <ecNumber evidence="9">4.1.1.11</ecNumber>
    </recommendedName>
    <alternativeName>
        <fullName evidence="9">Aspartate alpha-decarboxylase</fullName>
    </alternativeName>
    <component>
        <recommendedName>
            <fullName evidence="9">Aspartate 1-decarboxylase beta chain</fullName>
        </recommendedName>
    </component>
    <component>
        <recommendedName>
            <fullName evidence="9">Aspartate 1-decarboxylase alpha chain</fullName>
        </recommendedName>
    </component>
</protein>
<evidence type="ECO:0000256" key="10">
    <source>
        <dbReference type="PIRSR" id="PIRSR006246-1"/>
    </source>
</evidence>
<comment type="subunit">
    <text evidence="9">Heterooctamer of four alpha and four beta subunits.</text>
</comment>
<dbReference type="NCBIfam" id="TIGR00223">
    <property type="entry name" value="panD"/>
    <property type="match status" value="1"/>
</dbReference>
<dbReference type="GO" id="GO:0004068">
    <property type="term" value="F:aspartate 1-decarboxylase activity"/>
    <property type="evidence" value="ECO:0007669"/>
    <property type="project" value="UniProtKB-UniRule"/>
</dbReference>
<sequence>MGLIKLMTGKLHRVRVTKSDIHYIGSITIDSELLNKANIIPLQEIEVVNISNGNRWSTYALPGNPSSGEICPNGGGALLCSQGDILIIFSYSYINQDELMNNGHKARTLVFDDNNVCISVIEQNLSDNNGRLIYECNEVSHSK</sequence>
<evidence type="ECO:0000256" key="7">
    <source>
        <dbReference type="ARBA" id="ARBA00023270"/>
    </source>
</evidence>
<keyword evidence="3 9" id="KW-0210">Decarboxylase</keyword>
<evidence type="ECO:0000256" key="11">
    <source>
        <dbReference type="PIRSR" id="PIRSR006246-3"/>
    </source>
</evidence>
<comment type="cofactor">
    <cofactor evidence="9 10">
        <name>pyruvate</name>
        <dbReference type="ChEBI" id="CHEBI:15361"/>
    </cofactor>
    <text evidence="9 10">Binds 1 pyruvoyl group covalently per subunit.</text>
</comment>
<comment type="pathway">
    <text evidence="9">Cofactor biosynthesis; (R)-pantothenate biosynthesis; beta-alanine from L-aspartate: step 1/1.</text>
</comment>
<dbReference type="PANTHER" id="PTHR21012">
    <property type="entry name" value="ASPARTATE 1-DECARBOXYLASE"/>
    <property type="match status" value="1"/>
</dbReference>
<feature type="chain" id="PRO_5016197485" description="Aspartate 1-decarboxylase beta chain" evidence="9 12">
    <location>
        <begin position="1"/>
        <end position="25"/>
    </location>
</feature>
<dbReference type="HAMAP" id="MF_00446">
    <property type="entry name" value="PanD"/>
    <property type="match status" value="1"/>
</dbReference>
<keyword evidence="8 9" id="KW-0670">Pyruvate</keyword>
<accession>A0A2W4QLY1</accession>
<dbReference type="GO" id="GO:0006523">
    <property type="term" value="P:alanine biosynthetic process"/>
    <property type="evidence" value="ECO:0007669"/>
    <property type="project" value="InterPro"/>
</dbReference>
<comment type="caution">
    <text evidence="9">Lacks conserved residue(s) required for the propagation of feature annotation.</text>
</comment>
<comment type="caution">
    <text evidence="13">The sequence shown here is derived from an EMBL/GenBank/DDBJ whole genome shotgun (WGS) entry which is preliminary data.</text>
</comment>
<evidence type="ECO:0000256" key="8">
    <source>
        <dbReference type="ARBA" id="ARBA00023317"/>
    </source>
</evidence>
<proteinExistence type="inferred from homology"/>
<keyword evidence="2 9" id="KW-0566">Pantothenate biosynthesis</keyword>
<comment type="PTM">
    <text evidence="9 11">Is synthesized initially as an inactive proenzyme, which is activated by self-cleavage at a specific serine bond to produce a beta-subunit with a hydroxyl group at its C-terminus and an alpha-subunit with a pyruvoyl group at its N-terminus.</text>
</comment>
<comment type="similarity">
    <text evidence="9">Belongs to the PanD family.</text>
</comment>